<dbReference type="GeneID" id="125315988"/>
<keyword evidence="2" id="KW-1185">Reference proteome</keyword>
<reference evidence="3" key="1">
    <citation type="submission" date="2025-08" db="UniProtKB">
        <authorList>
            <consortium name="RefSeq"/>
        </authorList>
    </citation>
    <scope>IDENTIFICATION</scope>
    <source>
        <tissue evidence="3">Leaf</tissue>
    </source>
</reference>
<feature type="domain" description="Retrotransposon gag" evidence="1">
    <location>
        <begin position="103"/>
        <end position="180"/>
    </location>
</feature>
<evidence type="ECO:0000313" key="2">
    <source>
        <dbReference type="Proteomes" id="UP000827889"/>
    </source>
</evidence>
<accession>A0ABM3HPQ6</accession>
<dbReference type="InterPro" id="IPR005162">
    <property type="entry name" value="Retrotrans_gag_dom"/>
</dbReference>
<protein>
    <submittedName>
        <fullName evidence="3">Uncharacterized protein LOC125315988</fullName>
    </submittedName>
</protein>
<organism evidence="2 3">
    <name type="scientific">Rhodamnia argentea</name>
    <dbReference type="NCBI Taxonomy" id="178133"/>
    <lineage>
        <taxon>Eukaryota</taxon>
        <taxon>Viridiplantae</taxon>
        <taxon>Streptophyta</taxon>
        <taxon>Embryophyta</taxon>
        <taxon>Tracheophyta</taxon>
        <taxon>Spermatophyta</taxon>
        <taxon>Magnoliopsida</taxon>
        <taxon>eudicotyledons</taxon>
        <taxon>Gunneridae</taxon>
        <taxon>Pentapetalae</taxon>
        <taxon>rosids</taxon>
        <taxon>malvids</taxon>
        <taxon>Myrtales</taxon>
        <taxon>Myrtaceae</taxon>
        <taxon>Myrtoideae</taxon>
        <taxon>Myrteae</taxon>
        <taxon>Australasian group</taxon>
        <taxon>Rhodamnia</taxon>
    </lineage>
</organism>
<sequence length="181" mass="20501">MRSTGGLSSSEGMNAGANNRIDEVLQALAHLGAVLGDQAQQPQVGANAGGGDRHLQRLVEQFPKLKPLKFTGLREPEEAEKLIKSMEKIFRLVNCNDVDRVALAKYQLEDNARHWWNASKEIVFPNGIEVTWEDFVNAFYGQYFSDCVRDQKIAEFMNLIQSDKTVDQYEEKFFELSKFAP</sequence>
<dbReference type="Pfam" id="PF03732">
    <property type="entry name" value="Retrotrans_gag"/>
    <property type="match status" value="1"/>
</dbReference>
<dbReference type="Gene3D" id="1.10.340.30">
    <property type="entry name" value="Hypothetical protein, domain 2"/>
    <property type="match status" value="1"/>
</dbReference>
<gene>
    <name evidence="3" type="primary">LOC125315988</name>
</gene>
<evidence type="ECO:0000313" key="3">
    <source>
        <dbReference type="RefSeq" id="XP_048138583.1"/>
    </source>
</evidence>
<dbReference type="RefSeq" id="XP_048138583.1">
    <property type="nucleotide sequence ID" value="XM_048282626.1"/>
</dbReference>
<dbReference type="Proteomes" id="UP000827889">
    <property type="component" value="Chromosome 7"/>
</dbReference>
<name>A0ABM3HPQ6_9MYRT</name>
<proteinExistence type="predicted"/>
<evidence type="ECO:0000259" key="1">
    <source>
        <dbReference type="Pfam" id="PF03732"/>
    </source>
</evidence>